<dbReference type="AlphaFoldDB" id="A0A7D6ZF31"/>
<dbReference type="Pfam" id="PF13279">
    <property type="entry name" value="4HBT_2"/>
    <property type="match status" value="1"/>
</dbReference>
<dbReference type="PANTHER" id="PTHR31793:SF24">
    <property type="entry name" value="LONG-CHAIN ACYL-COA THIOESTERASE FADM"/>
    <property type="match status" value="1"/>
</dbReference>
<dbReference type="RefSeq" id="WP_181579973.1">
    <property type="nucleotide sequence ID" value="NZ_CP059399.1"/>
</dbReference>
<sequence length="127" mass="14777">MPRHLYLCPLRWSDMDAEGHVHNAVHLRYLEETRIDLFRSHGFRGSAVVAQMDIDYVAPLRYRPEPVRVETWVTKIGGSSYTFAQEIRDQDMLYSTATCTMVAFDRTTQRSRPLEDAERRMLEGLGL</sequence>
<protein>
    <submittedName>
        <fullName evidence="1">Acyl-CoA thioesterase</fullName>
    </submittedName>
</protein>
<evidence type="ECO:0000313" key="2">
    <source>
        <dbReference type="Proteomes" id="UP000515512"/>
    </source>
</evidence>
<gene>
    <name evidence="1" type="ORF">H0264_26000</name>
</gene>
<dbReference type="InterPro" id="IPR050563">
    <property type="entry name" value="4-hydroxybenzoyl-CoA_TE"/>
</dbReference>
<dbReference type="KEGG" id="nhu:H0264_26000"/>
<name>A0A7D6ZF31_9NOCA</name>
<dbReference type="PANTHER" id="PTHR31793">
    <property type="entry name" value="4-HYDROXYBENZOYL-COA THIOESTERASE FAMILY MEMBER"/>
    <property type="match status" value="1"/>
</dbReference>
<accession>A0A7D6ZF31</accession>
<dbReference type="InterPro" id="IPR029069">
    <property type="entry name" value="HotDog_dom_sf"/>
</dbReference>
<dbReference type="Gene3D" id="3.10.129.10">
    <property type="entry name" value="Hotdog Thioesterase"/>
    <property type="match status" value="1"/>
</dbReference>
<dbReference type="CDD" id="cd00586">
    <property type="entry name" value="4HBT"/>
    <property type="match status" value="1"/>
</dbReference>
<organism evidence="1 2">
    <name type="scientific">Nocardia huaxiensis</name>
    <dbReference type="NCBI Taxonomy" id="2755382"/>
    <lineage>
        <taxon>Bacteria</taxon>
        <taxon>Bacillati</taxon>
        <taxon>Actinomycetota</taxon>
        <taxon>Actinomycetes</taxon>
        <taxon>Mycobacteriales</taxon>
        <taxon>Nocardiaceae</taxon>
        <taxon>Nocardia</taxon>
    </lineage>
</organism>
<proteinExistence type="predicted"/>
<dbReference type="Proteomes" id="UP000515512">
    <property type="component" value="Chromosome"/>
</dbReference>
<dbReference type="GO" id="GO:0047617">
    <property type="term" value="F:fatty acyl-CoA hydrolase activity"/>
    <property type="evidence" value="ECO:0007669"/>
    <property type="project" value="TreeGrafter"/>
</dbReference>
<dbReference type="SUPFAM" id="SSF54637">
    <property type="entry name" value="Thioesterase/thiol ester dehydrase-isomerase"/>
    <property type="match status" value="1"/>
</dbReference>
<evidence type="ECO:0000313" key="1">
    <source>
        <dbReference type="EMBL" id="QLY28767.1"/>
    </source>
</evidence>
<dbReference type="EMBL" id="CP059399">
    <property type="protein sequence ID" value="QLY28767.1"/>
    <property type="molecule type" value="Genomic_DNA"/>
</dbReference>
<keyword evidence="2" id="KW-1185">Reference proteome</keyword>
<reference evidence="1 2" key="1">
    <citation type="submission" date="2020-07" db="EMBL/GenBank/DDBJ databases">
        <authorList>
            <person name="Zhuang K."/>
            <person name="Ran Y."/>
        </authorList>
    </citation>
    <scope>NUCLEOTIDE SEQUENCE [LARGE SCALE GENOMIC DNA]</scope>
    <source>
        <strain evidence="1 2">WCH-YHL-001</strain>
    </source>
</reference>